<dbReference type="InterPro" id="IPR014352">
    <property type="entry name" value="FERM/acyl-CoA-bd_prot_sf"/>
</dbReference>
<dbReference type="PANTHER" id="PTHR23310:SF62">
    <property type="entry name" value="ACYL-COA BINDING PROTEIN 1, ISOFORM A"/>
    <property type="match status" value="1"/>
</dbReference>
<accession>U5ES18</accession>
<dbReference type="InterPro" id="IPR035984">
    <property type="entry name" value="Acyl-CoA-binding_sf"/>
</dbReference>
<reference evidence="4" key="1">
    <citation type="journal article" date="2014" name="Insect Biochem. Mol. Biol.">
        <title>An insight into the sialome of the frog biting fly, Corethrella appendiculata.</title>
        <authorList>
            <person name="Ribeiro J.M.C."/>
            <person name="Chagas A.C."/>
            <person name="Pham V.M."/>
            <person name="Lounibos L.P."/>
            <person name="Calvo E."/>
        </authorList>
    </citation>
    <scope>NUCLEOTIDE SEQUENCE</scope>
    <source>
        <tissue evidence="4">Salivary glands</tissue>
    </source>
</reference>
<evidence type="ECO:0000313" key="4">
    <source>
        <dbReference type="EMBL" id="JAB57304.1"/>
    </source>
</evidence>
<keyword evidence="2" id="KW-0446">Lipid-binding</keyword>
<dbReference type="AlphaFoldDB" id="U5ES18"/>
<evidence type="ECO:0000256" key="1">
    <source>
        <dbReference type="ARBA" id="ARBA00005567"/>
    </source>
</evidence>
<dbReference type="PANTHER" id="PTHR23310">
    <property type="entry name" value="ACYL-COA-BINDING PROTEIN, ACBP"/>
    <property type="match status" value="1"/>
</dbReference>
<dbReference type="PRINTS" id="PR00689">
    <property type="entry name" value="ACOABINDINGP"/>
</dbReference>
<dbReference type="PROSITE" id="PS00880">
    <property type="entry name" value="ACB_1"/>
    <property type="match status" value="1"/>
</dbReference>
<comment type="similarity">
    <text evidence="1">Belongs to the ACBP family.</text>
</comment>
<dbReference type="SUPFAM" id="SSF47027">
    <property type="entry name" value="Acyl-CoA binding protein"/>
    <property type="match status" value="1"/>
</dbReference>
<feature type="domain" description="ACB" evidence="3">
    <location>
        <begin position="3"/>
        <end position="88"/>
    </location>
</feature>
<protein>
    <submittedName>
        <fullName evidence="4">Putative determination of adult lifespan</fullName>
    </submittedName>
</protein>
<dbReference type="Gene3D" id="1.20.80.10">
    <property type="match status" value="1"/>
</dbReference>
<proteinExistence type="evidence at transcript level"/>
<dbReference type="InterPro" id="IPR022408">
    <property type="entry name" value="Acyl-CoA-binding_prot_CS"/>
</dbReference>
<evidence type="ECO:0000256" key="2">
    <source>
        <dbReference type="ARBA" id="ARBA00023121"/>
    </source>
</evidence>
<name>U5ES18_9DIPT</name>
<dbReference type="GO" id="GO:0006631">
    <property type="term" value="P:fatty acid metabolic process"/>
    <property type="evidence" value="ECO:0007669"/>
    <property type="project" value="TreeGrafter"/>
</dbReference>
<dbReference type="FunFam" id="1.20.80.10:FF:000010">
    <property type="entry name" value="Acyl-CoA-binding domain-containing protein 5"/>
    <property type="match status" value="1"/>
</dbReference>
<organism evidence="4">
    <name type="scientific">Corethrella appendiculata</name>
    <dbReference type="NCBI Taxonomy" id="1370023"/>
    <lineage>
        <taxon>Eukaryota</taxon>
        <taxon>Metazoa</taxon>
        <taxon>Ecdysozoa</taxon>
        <taxon>Arthropoda</taxon>
        <taxon>Hexapoda</taxon>
        <taxon>Insecta</taxon>
        <taxon>Pterygota</taxon>
        <taxon>Neoptera</taxon>
        <taxon>Endopterygota</taxon>
        <taxon>Diptera</taxon>
        <taxon>Nematocera</taxon>
        <taxon>Culicoidea</taxon>
        <taxon>Chaoboridae</taxon>
        <taxon>Corethrella</taxon>
    </lineage>
</organism>
<dbReference type="InterPro" id="IPR000582">
    <property type="entry name" value="Acyl-CoA-binding_protein"/>
</dbReference>
<dbReference type="PROSITE" id="PS51228">
    <property type="entry name" value="ACB_2"/>
    <property type="match status" value="1"/>
</dbReference>
<sequence length="88" mass="9749">MSLQEKFDKAAEDVKKLKTTPSNDQLLELYGLFKQATVGDNTTAKPGLLDFKGKAKWEAWEGRKGTTKDSAMEQYVALAEKLIAEIGL</sequence>
<dbReference type="Pfam" id="PF00887">
    <property type="entry name" value="ACBP"/>
    <property type="match status" value="1"/>
</dbReference>
<evidence type="ECO:0000259" key="3">
    <source>
        <dbReference type="PROSITE" id="PS51228"/>
    </source>
</evidence>
<dbReference type="GO" id="GO:0000062">
    <property type="term" value="F:fatty-acyl-CoA binding"/>
    <property type="evidence" value="ECO:0007669"/>
    <property type="project" value="InterPro"/>
</dbReference>
<dbReference type="GO" id="GO:0019915">
    <property type="term" value="P:lipid storage"/>
    <property type="evidence" value="ECO:0007669"/>
    <property type="project" value="UniProtKB-ARBA"/>
</dbReference>
<dbReference type="EMBL" id="GANO01002567">
    <property type="protein sequence ID" value="JAB57304.1"/>
    <property type="molecule type" value="mRNA"/>
</dbReference>